<sequence length="154" mass="16598">VDLTAAFVRALTDAKGRDEKLAEQGKTITLLQEGFEASKTQAEAATAEVANTKADLDVALANAKTAGEENARVLLALRTKMDVQATTVRKNNAEQERAFVEQVESLKAQRKRETERANRLKVEATRNHIALAAAAKLLNDALAAQAVENADKGE</sequence>
<feature type="non-terminal residue" evidence="1">
    <location>
        <position position="1"/>
    </location>
</feature>
<gene>
    <name evidence="1" type="ORF">S01H1_21546</name>
</gene>
<dbReference type="AlphaFoldDB" id="X0U8M0"/>
<comment type="caution">
    <text evidence="1">The sequence shown here is derived from an EMBL/GenBank/DDBJ whole genome shotgun (WGS) entry which is preliminary data.</text>
</comment>
<dbReference type="EMBL" id="BARS01011965">
    <property type="protein sequence ID" value="GAF95676.1"/>
    <property type="molecule type" value="Genomic_DNA"/>
</dbReference>
<evidence type="ECO:0000313" key="1">
    <source>
        <dbReference type="EMBL" id="GAF95676.1"/>
    </source>
</evidence>
<organism evidence="1">
    <name type="scientific">marine sediment metagenome</name>
    <dbReference type="NCBI Taxonomy" id="412755"/>
    <lineage>
        <taxon>unclassified sequences</taxon>
        <taxon>metagenomes</taxon>
        <taxon>ecological metagenomes</taxon>
    </lineage>
</organism>
<reference evidence="1" key="1">
    <citation type="journal article" date="2014" name="Front. Microbiol.">
        <title>High frequency of phylogenetically diverse reductive dehalogenase-homologous genes in deep subseafloor sedimentary metagenomes.</title>
        <authorList>
            <person name="Kawai M."/>
            <person name="Futagami T."/>
            <person name="Toyoda A."/>
            <person name="Takaki Y."/>
            <person name="Nishi S."/>
            <person name="Hori S."/>
            <person name="Arai W."/>
            <person name="Tsubouchi T."/>
            <person name="Morono Y."/>
            <person name="Uchiyama I."/>
            <person name="Ito T."/>
            <person name="Fujiyama A."/>
            <person name="Inagaki F."/>
            <person name="Takami H."/>
        </authorList>
    </citation>
    <scope>NUCLEOTIDE SEQUENCE</scope>
    <source>
        <strain evidence="1">Expedition CK06-06</strain>
    </source>
</reference>
<proteinExistence type="predicted"/>
<protein>
    <submittedName>
        <fullName evidence="1">Uncharacterized protein</fullName>
    </submittedName>
</protein>
<accession>X0U8M0</accession>
<name>X0U8M0_9ZZZZ</name>